<reference evidence="1" key="2">
    <citation type="submission" date="2019-01" db="EMBL/GenBank/DDBJ databases">
        <authorList>
            <consortium name="NCBI Pathogen Detection Project"/>
        </authorList>
    </citation>
    <scope>NUCLEOTIDE SEQUENCE</scope>
    <source>
        <strain evidence="1">BCW_3452</strain>
    </source>
</reference>
<protein>
    <submittedName>
        <fullName evidence="1">Uncharacterized protein</fullName>
    </submittedName>
</protein>
<comment type="caution">
    <text evidence="1">The sequence shown here is derived from an EMBL/GenBank/DDBJ whole genome shotgun (WGS) entry which is preliminary data.</text>
</comment>
<reference evidence="1" key="1">
    <citation type="journal article" date="2018" name="Genome Biol.">
        <title>SKESA: strategic k-mer extension for scrupulous assemblies.</title>
        <authorList>
            <person name="Souvorov A."/>
            <person name="Agarwala R."/>
            <person name="Lipman D.J."/>
        </authorList>
    </citation>
    <scope>NUCLEOTIDE SEQUENCE</scope>
    <source>
        <strain evidence="1">BCW_3452</strain>
    </source>
</reference>
<dbReference type="AlphaFoldDB" id="A0A8H9TGA7"/>
<accession>A0A8H9TGA7</accession>
<sequence length="142" mass="15540">MLFKLYRPTNEAQANASDMLCFAGSEAALKANSPYTQLHALKATISGVHGNCTSIMTIQDLTEQAITKGEMKVAMIVRATTPKQVMDLTGEYEGIESLIHNPRIRVSKDHQDLAMNSTSVGDIMFASNKQQVIVLSKGFHLL</sequence>
<dbReference type="EMBL" id="DACRBY010000020">
    <property type="protein sequence ID" value="HAS8541286.1"/>
    <property type="molecule type" value="Genomic_DNA"/>
</dbReference>
<dbReference type="Proteomes" id="UP000863257">
    <property type="component" value="Unassembled WGS sequence"/>
</dbReference>
<gene>
    <name evidence="1" type="ORF">I7730_16000</name>
</gene>
<name>A0A8H9TGA7_VIBVL</name>
<proteinExistence type="predicted"/>
<organism evidence="1">
    <name type="scientific">Vibrio vulnificus</name>
    <dbReference type="NCBI Taxonomy" id="672"/>
    <lineage>
        <taxon>Bacteria</taxon>
        <taxon>Pseudomonadati</taxon>
        <taxon>Pseudomonadota</taxon>
        <taxon>Gammaproteobacteria</taxon>
        <taxon>Vibrionales</taxon>
        <taxon>Vibrionaceae</taxon>
        <taxon>Vibrio</taxon>
    </lineage>
</organism>
<evidence type="ECO:0000313" key="1">
    <source>
        <dbReference type="EMBL" id="HAS8541286.1"/>
    </source>
</evidence>